<keyword evidence="3 5" id="KW-1133">Transmembrane helix</keyword>
<proteinExistence type="predicted"/>
<name>A0A6P8YS48_THRPL</name>
<feature type="transmembrane region" description="Helical" evidence="5">
    <location>
        <begin position="37"/>
        <end position="57"/>
    </location>
</feature>
<dbReference type="CDD" id="cd07042">
    <property type="entry name" value="STAS_SulP_like_sulfate_transporter"/>
    <property type="match status" value="1"/>
</dbReference>
<dbReference type="InParanoid" id="A0A6P8YS48"/>
<dbReference type="Proteomes" id="UP000515158">
    <property type="component" value="Unplaced"/>
</dbReference>
<feature type="transmembrane region" description="Helical" evidence="5">
    <location>
        <begin position="140"/>
        <end position="161"/>
    </location>
</feature>
<evidence type="ECO:0000256" key="5">
    <source>
        <dbReference type="SAM" id="Phobius"/>
    </source>
</evidence>
<evidence type="ECO:0000313" key="7">
    <source>
        <dbReference type="Proteomes" id="UP000515158"/>
    </source>
</evidence>
<evidence type="ECO:0000256" key="1">
    <source>
        <dbReference type="ARBA" id="ARBA00004141"/>
    </source>
</evidence>
<dbReference type="Pfam" id="PF00916">
    <property type="entry name" value="Sulfate_transp"/>
    <property type="match status" value="1"/>
</dbReference>
<dbReference type="KEGG" id="tpal:117644459"/>
<dbReference type="Gene3D" id="3.30.750.24">
    <property type="entry name" value="STAS domain"/>
    <property type="match status" value="1"/>
</dbReference>
<dbReference type="RefSeq" id="XP_034239856.1">
    <property type="nucleotide sequence ID" value="XM_034383965.1"/>
</dbReference>
<dbReference type="InterPro" id="IPR002645">
    <property type="entry name" value="STAS_dom"/>
</dbReference>
<feature type="transmembrane region" description="Helical" evidence="5">
    <location>
        <begin position="69"/>
        <end position="92"/>
    </location>
</feature>
<evidence type="ECO:0000256" key="3">
    <source>
        <dbReference type="ARBA" id="ARBA00022989"/>
    </source>
</evidence>
<feature type="transmembrane region" description="Helical" evidence="5">
    <location>
        <begin position="296"/>
        <end position="314"/>
    </location>
</feature>
<evidence type="ECO:0000259" key="6">
    <source>
        <dbReference type="PROSITE" id="PS50801"/>
    </source>
</evidence>
<organism evidence="8">
    <name type="scientific">Thrips palmi</name>
    <name type="common">Melon thrips</name>
    <dbReference type="NCBI Taxonomy" id="161013"/>
    <lineage>
        <taxon>Eukaryota</taxon>
        <taxon>Metazoa</taxon>
        <taxon>Ecdysozoa</taxon>
        <taxon>Arthropoda</taxon>
        <taxon>Hexapoda</taxon>
        <taxon>Insecta</taxon>
        <taxon>Pterygota</taxon>
        <taxon>Neoptera</taxon>
        <taxon>Paraneoptera</taxon>
        <taxon>Thysanoptera</taxon>
        <taxon>Terebrantia</taxon>
        <taxon>Thripoidea</taxon>
        <taxon>Thripidae</taxon>
        <taxon>Thrips</taxon>
    </lineage>
</organism>
<evidence type="ECO:0000313" key="8">
    <source>
        <dbReference type="RefSeq" id="XP_034239856.1"/>
    </source>
</evidence>
<dbReference type="FunCoup" id="A0A6P8YS48">
    <property type="interactions" value="4"/>
</dbReference>
<feature type="transmembrane region" description="Helical" evidence="5">
    <location>
        <begin position="224"/>
        <end position="247"/>
    </location>
</feature>
<evidence type="ECO:0000256" key="4">
    <source>
        <dbReference type="ARBA" id="ARBA00023136"/>
    </source>
</evidence>
<dbReference type="InterPro" id="IPR036513">
    <property type="entry name" value="STAS_dom_sf"/>
</dbReference>
<dbReference type="PROSITE" id="PS50801">
    <property type="entry name" value="STAS"/>
    <property type="match status" value="1"/>
</dbReference>
<comment type="subcellular location">
    <subcellularLocation>
        <location evidence="1">Membrane</location>
        <topology evidence="1">Multi-pass membrane protein</topology>
    </subcellularLocation>
</comment>
<evidence type="ECO:0000256" key="2">
    <source>
        <dbReference type="ARBA" id="ARBA00022692"/>
    </source>
</evidence>
<feature type="transmembrane region" description="Helical" evidence="5">
    <location>
        <begin position="371"/>
        <end position="392"/>
    </location>
</feature>
<keyword evidence="2 5" id="KW-0812">Transmembrane</keyword>
<gene>
    <name evidence="8" type="primary">LOC117644459</name>
</gene>
<feature type="transmembrane region" description="Helical" evidence="5">
    <location>
        <begin position="112"/>
        <end position="133"/>
    </location>
</feature>
<dbReference type="GO" id="GO:0055085">
    <property type="term" value="P:transmembrane transport"/>
    <property type="evidence" value="ECO:0007669"/>
    <property type="project" value="InterPro"/>
</dbReference>
<reference evidence="8" key="1">
    <citation type="submission" date="2025-08" db="UniProtKB">
        <authorList>
            <consortium name="RefSeq"/>
        </authorList>
    </citation>
    <scope>IDENTIFICATION</scope>
    <source>
        <tissue evidence="8">Total insect</tissue>
    </source>
</reference>
<keyword evidence="7" id="KW-1185">Reference proteome</keyword>
<feature type="domain" description="STAS" evidence="6">
    <location>
        <begin position="513"/>
        <end position="581"/>
    </location>
</feature>
<dbReference type="InterPro" id="IPR011547">
    <property type="entry name" value="SLC26A/SulP_dom"/>
</dbReference>
<feature type="transmembrane region" description="Helical" evidence="5">
    <location>
        <begin position="193"/>
        <end position="212"/>
    </location>
</feature>
<keyword evidence="4 5" id="KW-0472">Membrane</keyword>
<dbReference type="PANTHER" id="PTHR11814">
    <property type="entry name" value="SULFATE TRANSPORTER"/>
    <property type="match status" value="1"/>
</dbReference>
<dbReference type="GO" id="GO:0016020">
    <property type="term" value="C:membrane"/>
    <property type="evidence" value="ECO:0007669"/>
    <property type="project" value="UniProtKB-SubCell"/>
</dbReference>
<sequence>MGLFRRKDGASAESVVPAWLVRRVPVLRWLPAYTSDLAVADLVSGITLGLTMMPQSIAYAQLAGVKPEYGLYSAFAGGIAYMLLGTIKQVVIGPASIMSIVTLQFTRDKPVTFVHLLTFFTGLVQFAMTVLRLGFLVDFISMPVVSAFTSATAIIIMVAQLPPLLGVYVRGHGCVDTLLQLGRRVSEVRPGDAGLGFASIAFLLAFKGLSLVRVDPARRLGRALWFLSISKNAFCITAASVVAFLLASRPAEGETVVPFAVVGYMTPGLPAVTLPPFGGTTAGNATYSFVDMTAELGVGIVVTPVVGVLVNIAIAKAYATSSMSGALDASQEMLSLASCNLVGSLLQAMPVSGALTRSAVAEASGVRTPLAGAYCSLLIVGALAWLTPYFYFIPRPTLAAVLIVAVGSLVDAAIVPRLWRTSKRDLAVLVATFLTCLWLGVEVGLVVGMLLDATRLLQPWTTPAVADTARQSEDGAEYVLVRPSLGLLYPGVEALRQHASGTAKGLGRGELPVVLDFSAVVTLDYSGASALVALAKELQQGGQRLLLTGTRPGARAKLVGAGFDVEAFCEEDALASTLRALRRDGVDGLPSARSPLLAGEAVVHAKEAPGT</sequence>
<dbReference type="OrthoDB" id="288203at2759"/>
<dbReference type="GeneID" id="117644459"/>
<feature type="transmembrane region" description="Helical" evidence="5">
    <location>
        <begin position="426"/>
        <end position="451"/>
    </location>
</feature>
<accession>A0A6P8YS48</accession>
<dbReference type="AlphaFoldDB" id="A0A6P8YS48"/>
<dbReference type="Pfam" id="PF01740">
    <property type="entry name" value="STAS"/>
    <property type="match status" value="1"/>
</dbReference>
<dbReference type="InterPro" id="IPR001902">
    <property type="entry name" value="SLC26A/SulP_fam"/>
</dbReference>
<dbReference type="SUPFAM" id="SSF52091">
    <property type="entry name" value="SpoIIaa-like"/>
    <property type="match status" value="1"/>
</dbReference>
<protein>
    <submittedName>
        <fullName evidence="8">Sodium-independent sulfate anion transporter-like</fullName>
    </submittedName>
</protein>
<feature type="transmembrane region" description="Helical" evidence="5">
    <location>
        <begin position="398"/>
        <end position="419"/>
    </location>
</feature>